<feature type="region of interest" description="Disordered" evidence="1">
    <location>
        <begin position="35"/>
        <end position="101"/>
    </location>
</feature>
<reference evidence="2" key="1">
    <citation type="submission" date="2017-07" db="EMBL/GenBank/DDBJ databases">
        <authorList>
            <person name="Mikheyev A."/>
            <person name="Grau M."/>
        </authorList>
    </citation>
    <scope>NUCLEOTIDE SEQUENCE</scope>
    <source>
        <tissue evidence="2">Venom_gland</tissue>
    </source>
</reference>
<evidence type="ECO:0000313" key="2">
    <source>
        <dbReference type="EMBL" id="LAA31762.1"/>
    </source>
</evidence>
<evidence type="ECO:0000256" key="1">
    <source>
        <dbReference type="SAM" id="MobiDB-lite"/>
    </source>
</evidence>
<accession>A0A2H6NG17</accession>
<dbReference type="EMBL" id="IACI01094704">
    <property type="protein sequence ID" value="LAA31762.1"/>
    <property type="molecule type" value="Transcribed_RNA"/>
</dbReference>
<dbReference type="AlphaFoldDB" id="A0A2H6NG17"/>
<proteinExistence type="predicted"/>
<reference evidence="2" key="2">
    <citation type="submission" date="2017-12" db="EMBL/GenBank/DDBJ databases">
        <title>Coralsnake Venomics: Analyses of Venom Gland Transcriptomes and Proteomes of Six Brazilian Taxa.</title>
        <authorList>
            <person name="Aird S.D."/>
            <person name="Jorge da Silva N."/>
            <person name="Qiu L."/>
            <person name="Villar-Briones A."/>
            <person name="Aparecida-Saddi V."/>
            <person name="Campos-Telles M.P."/>
            <person name="Grau M."/>
            <person name="Mikheyev A.S."/>
        </authorList>
    </citation>
    <scope>NUCLEOTIDE SEQUENCE</scope>
    <source>
        <tissue evidence="2">Venom_gland</tissue>
    </source>
</reference>
<name>A0A2H6NG17_9SAUR</name>
<feature type="compositionally biased region" description="Polar residues" evidence="1">
    <location>
        <begin position="62"/>
        <end position="71"/>
    </location>
</feature>
<organism evidence="2">
    <name type="scientific">Micrurus carvalhoi</name>
    <dbReference type="NCBI Taxonomy" id="3147026"/>
    <lineage>
        <taxon>Eukaryota</taxon>
        <taxon>Metazoa</taxon>
        <taxon>Chordata</taxon>
        <taxon>Craniata</taxon>
        <taxon>Vertebrata</taxon>
        <taxon>Euteleostomi</taxon>
        <taxon>Lepidosauria</taxon>
        <taxon>Squamata</taxon>
        <taxon>Bifurcata</taxon>
        <taxon>Unidentata</taxon>
        <taxon>Episquamata</taxon>
        <taxon>Toxicofera</taxon>
        <taxon>Serpentes</taxon>
        <taxon>Colubroidea</taxon>
        <taxon>Elapidae</taxon>
        <taxon>Elapinae</taxon>
        <taxon>Micrurus</taxon>
    </lineage>
</organism>
<protein>
    <submittedName>
        <fullName evidence="2">Uncharacterized protein</fullName>
    </submittedName>
</protein>
<sequence length="101" mass="11349">MASEAAQPGRIAFQGRDGRRRLQWVCYELHILHPSQPERKLPPMKSIPPGWGFYPGQGGSSASGCQRQQRPGSKENQRFLPNKGICTGSRRQPLPLSPRRE</sequence>